<evidence type="ECO:0000256" key="1">
    <source>
        <dbReference type="ARBA" id="ARBA00022448"/>
    </source>
</evidence>
<dbReference type="GO" id="GO:0005886">
    <property type="term" value="C:plasma membrane"/>
    <property type="evidence" value="ECO:0007669"/>
    <property type="project" value="TreeGrafter"/>
</dbReference>
<accession>C0BEP5</accession>
<evidence type="ECO:0000313" key="5">
    <source>
        <dbReference type="EMBL" id="EEG88321.1"/>
    </source>
</evidence>
<reference evidence="5 6" key="2">
    <citation type="submission" date="2009-03" db="EMBL/GenBank/DDBJ databases">
        <title>Draft genome sequence of Coprococcus comes (ATCC 27758).</title>
        <authorList>
            <person name="Sudarsanam P."/>
            <person name="Ley R."/>
            <person name="Guruge J."/>
            <person name="Turnbaugh P.J."/>
            <person name="Mahowald M."/>
            <person name="Liep D."/>
            <person name="Gordon J."/>
        </authorList>
    </citation>
    <scope>NUCLEOTIDE SEQUENCE [LARGE SCALE GENOMIC DNA]</scope>
    <source>
        <strain evidence="5 6">ATCC 27758</strain>
    </source>
</reference>
<organism evidence="5 6">
    <name type="scientific">Coprococcus comes ATCC 27758</name>
    <dbReference type="NCBI Taxonomy" id="470146"/>
    <lineage>
        <taxon>Bacteria</taxon>
        <taxon>Bacillati</taxon>
        <taxon>Bacillota</taxon>
        <taxon>Clostridia</taxon>
        <taxon>Lachnospirales</taxon>
        <taxon>Lachnospiraceae</taxon>
        <taxon>Coprococcus</taxon>
    </lineage>
</organism>
<name>C0BEP5_9FIRM</name>
<dbReference type="AlphaFoldDB" id="C0BEP5"/>
<gene>
    <name evidence="5" type="ORF">COPCOM_03656</name>
</gene>
<reference evidence="5 6" key="1">
    <citation type="submission" date="2009-02" db="EMBL/GenBank/DDBJ databases">
        <authorList>
            <person name="Fulton L."/>
            <person name="Clifton S."/>
            <person name="Fulton B."/>
            <person name="Xu J."/>
            <person name="Minx P."/>
            <person name="Pepin K.H."/>
            <person name="Johnson M."/>
            <person name="Bhonagiri V."/>
            <person name="Nash W.E."/>
            <person name="Mardis E.R."/>
            <person name="Wilson R.K."/>
        </authorList>
    </citation>
    <scope>NUCLEOTIDE SEQUENCE [LARGE SCALE GENOMIC DNA]</scope>
    <source>
        <strain evidence="5 6">ATCC 27758</strain>
    </source>
</reference>
<dbReference type="SMART" id="SM00382">
    <property type="entry name" value="AAA"/>
    <property type="match status" value="1"/>
</dbReference>
<dbReference type="Pfam" id="PF00005">
    <property type="entry name" value="ABC_tran"/>
    <property type="match status" value="1"/>
</dbReference>
<protein>
    <submittedName>
        <fullName evidence="5">Putative FeS assembly ATPase SufC</fullName>
    </submittedName>
</protein>
<dbReference type="PROSITE" id="PS50893">
    <property type="entry name" value="ABC_TRANSPORTER_2"/>
    <property type="match status" value="1"/>
</dbReference>
<dbReference type="HOGENOM" id="CLU_000604_1_2_9"/>
<dbReference type="InterPro" id="IPR051120">
    <property type="entry name" value="ABC_AA/LPS_Transport"/>
</dbReference>
<keyword evidence="3" id="KW-0067">ATP-binding</keyword>
<evidence type="ECO:0000313" key="6">
    <source>
        <dbReference type="Proteomes" id="UP000003793"/>
    </source>
</evidence>
<dbReference type="EMBL" id="ABVR01000045">
    <property type="protein sequence ID" value="EEG88321.1"/>
    <property type="molecule type" value="Genomic_DNA"/>
</dbReference>
<comment type="caution">
    <text evidence="5">The sequence shown here is derived from an EMBL/GenBank/DDBJ whole genome shotgun (WGS) entry which is preliminary data.</text>
</comment>
<sequence>MLHFHAIYSFDTYIIQDVGAKGILARQTLYKFLTQKGDELMLEVKNLTFQVNENGIERSIVENISFNVEDGEMLVITGPNGGGKSTLAKVLMGIDQASAGQIILDGTDISDYDINHRAEAGIGYAFQQPPRFKGMTVSKLLSLAAGEDLTRDVCCRLLSTVGLCANEYIEREVDGTLSGGEMKRLEIATVLAKPHKLCIFDEPEAGIDLWSFSMLIEQFEKMHKEKKQSLILISHQERIIQMADRIMVIEGGKIASIGQTADILPQLLGKTADSYSCLKCR</sequence>
<dbReference type="InterPro" id="IPR027417">
    <property type="entry name" value="P-loop_NTPase"/>
</dbReference>
<dbReference type="PANTHER" id="PTHR45772:SF9">
    <property type="entry name" value="CONSERVED COMPONENT OF ABC TRANSPORTER FOR NATURAL AMINO ACIDS"/>
    <property type="match status" value="1"/>
</dbReference>
<dbReference type="PANTHER" id="PTHR45772">
    <property type="entry name" value="CONSERVED COMPONENT OF ABC TRANSPORTER FOR NATURAL AMINO ACIDS-RELATED"/>
    <property type="match status" value="1"/>
</dbReference>
<dbReference type="InterPro" id="IPR003593">
    <property type="entry name" value="AAA+_ATPase"/>
</dbReference>
<dbReference type="GO" id="GO:0005524">
    <property type="term" value="F:ATP binding"/>
    <property type="evidence" value="ECO:0007669"/>
    <property type="project" value="UniProtKB-KW"/>
</dbReference>
<dbReference type="InterPro" id="IPR017871">
    <property type="entry name" value="ABC_transporter-like_CS"/>
</dbReference>
<dbReference type="Proteomes" id="UP000003793">
    <property type="component" value="Unassembled WGS sequence"/>
</dbReference>
<dbReference type="SUPFAM" id="SSF52540">
    <property type="entry name" value="P-loop containing nucleoside triphosphate hydrolases"/>
    <property type="match status" value="1"/>
</dbReference>
<dbReference type="GO" id="GO:0016887">
    <property type="term" value="F:ATP hydrolysis activity"/>
    <property type="evidence" value="ECO:0007669"/>
    <property type="project" value="InterPro"/>
</dbReference>
<evidence type="ECO:0000256" key="2">
    <source>
        <dbReference type="ARBA" id="ARBA00022741"/>
    </source>
</evidence>
<evidence type="ECO:0000256" key="3">
    <source>
        <dbReference type="ARBA" id="ARBA00022840"/>
    </source>
</evidence>
<proteinExistence type="predicted"/>
<dbReference type="InterPro" id="IPR003439">
    <property type="entry name" value="ABC_transporter-like_ATP-bd"/>
</dbReference>
<feature type="domain" description="ABC transporter" evidence="4">
    <location>
        <begin position="42"/>
        <end position="276"/>
    </location>
</feature>
<evidence type="ECO:0000259" key="4">
    <source>
        <dbReference type="PROSITE" id="PS50893"/>
    </source>
</evidence>
<keyword evidence="2" id="KW-0547">Nucleotide-binding</keyword>
<keyword evidence="1" id="KW-0813">Transport</keyword>
<dbReference type="PROSITE" id="PS00211">
    <property type="entry name" value="ABC_TRANSPORTER_1"/>
    <property type="match status" value="1"/>
</dbReference>
<dbReference type="Gene3D" id="3.40.50.300">
    <property type="entry name" value="P-loop containing nucleotide triphosphate hydrolases"/>
    <property type="match status" value="1"/>
</dbReference>